<dbReference type="GO" id="GO:0043408">
    <property type="term" value="P:regulation of MAPK cascade"/>
    <property type="evidence" value="ECO:0007669"/>
    <property type="project" value="TreeGrafter"/>
</dbReference>
<evidence type="ECO:0000256" key="1">
    <source>
        <dbReference type="ARBA" id="ARBA00001946"/>
    </source>
</evidence>
<evidence type="ECO:0000256" key="7">
    <source>
        <dbReference type="SAM" id="MobiDB-lite"/>
    </source>
</evidence>
<gene>
    <name evidence="11" type="ORF">CPELLU_LOCUS7426</name>
</gene>
<feature type="compositionally biased region" description="Basic and acidic residues" evidence="7">
    <location>
        <begin position="73"/>
        <end position="83"/>
    </location>
</feature>
<dbReference type="PANTHER" id="PTHR48015:SF35">
    <property type="entry name" value="SERINE_THREONINE-PROTEIN KINASE PAK"/>
    <property type="match status" value="1"/>
</dbReference>
<dbReference type="EMBL" id="CAJVQA010004972">
    <property type="protein sequence ID" value="CAG8610394.1"/>
    <property type="molecule type" value="Genomic_DNA"/>
</dbReference>
<evidence type="ECO:0000256" key="6">
    <source>
        <dbReference type="ARBA" id="ARBA00022842"/>
    </source>
</evidence>
<feature type="compositionally biased region" description="Polar residues" evidence="7">
    <location>
        <begin position="216"/>
        <end position="253"/>
    </location>
</feature>
<dbReference type="OrthoDB" id="248923at2759"/>
<protein>
    <submittedName>
        <fullName evidence="11">5342_t:CDS:1</fullName>
    </submittedName>
</protein>
<keyword evidence="8" id="KW-0472">Membrane</keyword>
<dbReference type="FunFam" id="1.10.510.10:FF:000768">
    <property type="entry name" value="Non-specific serine/threonine protein kinase"/>
    <property type="match status" value="1"/>
</dbReference>
<feature type="compositionally biased region" description="Polar residues" evidence="7">
    <location>
        <begin position="587"/>
        <end position="602"/>
    </location>
</feature>
<keyword evidence="8" id="KW-0812">Transmembrane</keyword>
<keyword evidence="4" id="KW-0547">Nucleotide-binding</keyword>
<evidence type="ECO:0000256" key="5">
    <source>
        <dbReference type="ARBA" id="ARBA00022840"/>
    </source>
</evidence>
<dbReference type="GO" id="GO:0004713">
    <property type="term" value="F:protein tyrosine kinase activity"/>
    <property type="evidence" value="ECO:0007669"/>
    <property type="project" value="InterPro"/>
</dbReference>
<feature type="region of interest" description="Disordered" evidence="7">
    <location>
        <begin position="582"/>
        <end position="602"/>
    </location>
</feature>
<dbReference type="InterPro" id="IPR000095">
    <property type="entry name" value="CRIB_dom"/>
</dbReference>
<feature type="region of interest" description="Disordered" evidence="7">
    <location>
        <begin position="391"/>
        <end position="446"/>
    </location>
</feature>
<feature type="region of interest" description="Disordered" evidence="7">
    <location>
        <begin position="216"/>
        <end position="349"/>
    </location>
</feature>
<evidence type="ECO:0000259" key="10">
    <source>
        <dbReference type="PROSITE" id="PS50108"/>
    </source>
</evidence>
<dbReference type="PANTHER" id="PTHR48015">
    <property type="entry name" value="SERINE/THREONINE-PROTEIN KINASE TAO"/>
    <property type="match status" value="1"/>
</dbReference>
<dbReference type="SMART" id="SM00219">
    <property type="entry name" value="TyrKc"/>
    <property type="match status" value="1"/>
</dbReference>
<feature type="compositionally biased region" description="Polar residues" evidence="7">
    <location>
        <begin position="85"/>
        <end position="101"/>
    </location>
</feature>
<dbReference type="Proteomes" id="UP000789759">
    <property type="component" value="Unassembled WGS sequence"/>
</dbReference>
<dbReference type="GO" id="GO:0046872">
    <property type="term" value="F:metal ion binding"/>
    <property type="evidence" value="ECO:0007669"/>
    <property type="project" value="UniProtKB-KW"/>
</dbReference>
<dbReference type="InterPro" id="IPR000719">
    <property type="entry name" value="Prot_kinase_dom"/>
</dbReference>
<evidence type="ECO:0000256" key="8">
    <source>
        <dbReference type="SAM" id="Phobius"/>
    </source>
</evidence>
<comment type="caution">
    <text evidence="11">The sequence shown here is derived from an EMBL/GenBank/DDBJ whole genome shotgun (WGS) entry which is preliminary data.</text>
</comment>
<dbReference type="PROSITE" id="PS50011">
    <property type="entry name" value="PROTEIN_KINASE_DOM"/>
    <property type="match status" value="1"/>
</dbReference>
<accession>A0A9N9GIC4</accession>
<dbReference type="AlphaFoldDB" id="A0A9N9GIC4"/>
<dbReference type="PROSITE" id="PS50108">
    <property type="entry name" value="CRIB"/>
    <property type="match status" value="2"/>
</dbReference>
<name>A0A9N9GIC4_9GLOM</name>
<dbReference type="Pfam" id="PF00069">
    <property type="entry name" value="Pkinase"/>
    <property type="match status" value="1"/>
</dbReference>
<feature type="domain" description="Protein kinase" evidence="9">
    <location>
        <begin position="781"/>
        <end position="1032"/>
    </location>
</feature>
<evidence type="ECO:0000259" key="9">
    <source>
        <dbReference type="PROSITE" id="PS50011"/>
    </source>
</evidence>
<dbReference type="GO" id="GO:0035556">
    <property type="term" value="P:intracellular signal transduction"/>
    <property type="evidence" value="ECO:0007669"/>
    <property type="project" value="TreeGrafter"/>
</dbReference>
<dbReference type="InterPro" id="IPR050285">
    <property type="entry name" value="STE20_Ser/Thr_kinase"/>
</dbReference>
<keyword evidence="8" id="KW-1133">Transmembrane helix</keyword>
<comment type="cofactor">
    <cofactor evidence="1">
        <name>Mg(2+)</name>
        <dbReference type="ChEBI" id="CHEBI:18420"/>
    </cofactor>
</comment>
<feature type="compositionally biased region" description="Polar residues" evidence="7">
    <location>
        <begin position="273"/>
        <end position="317"/>
    </location>
</feature>
<keyword evidence="2" id="KW-0808">Transferase</keyword>
<evidence type="ECO:0000256" key="2">
    <source>
        <dbReference type="ARBA" id="ARBA00022679"/>
    </source>
</evidence>
<dbReference type="InterPro" id="IPR020635">
    <property type="entry name" value="Tyr_kinase_cat_dom"/>
</dbReference>
<dbReference type="InterPro" id="IPR036936">
    <property type="entry name" value="CRIB_dom_sf"/>
</dbReference>
<feature type="compositionally biased region" description="Low complexity" evidence="7">
    <location>
        <begin position="639"/>
        <end position="650"/>
    </location>
</feature>
<dbReference type="GO" id="GO:0005524">
    <property type="term" value="F:ATP binding"/>
    <property type="evidence" value="ECO:0007669"/>
    <property type="project" value="UniProtKB-KW"/>
</dbReference>
<evidence type="ECO:0000256" key="4">
    <source>
        <dbReference type="ARBA" id="ARBA00022741"/>
    </source>
</evidence>
<sequence length="1059" mass="117358">MQNTNQSSGIICSLKLVFCFIYLYAGTFPRLAIFRVADYKTSSRNLLEISTSGGALHSGERRNSDSQKCISPVRERSGSRHDVQPSFTGLYNHSNSSTSSLGRKKNKADRIVEISKPTDFEHGIHVEYNTESGKYLGLPDVWVNDKVQSDEVLNTKYLKPYLVPTPGAEQTEVTGKQIGYPYDFKHKVHVVVDDSGFMGLPPQWERSLAHQRSISLDSQTVQPNDNGIRTTSNTLPPSRKLSSPSFCGQTSHSLDIYNDSKPSPIPTHRKNSDGSQKSDNGSYSISPLNRDNSTSLMSKANPSQESITSVSTRNSAASIPPKTPPKTPPKIINGSQYNNDNTDISHRPTSSSLTVTAVLPLKKKISAPQIRTSGNSHGQIKDISALYYPYEKPKSPALPPPRHTPKLSPSRPSRENINSYKMENITEPTSEVKNSPVSNTPRKFSDTSQTYVNNNNIIRAQKASSEIVSKQIVHASLAYLNNSNITSQSAQKVNMISTLTQKDLDNDKITVNLDNDEINVNLDNDKITVNDIQEKVHNIQEDIKITLNNIQDDSPAITHADVSDTTPSTESISSCSKQKCSDDTISTKKGPSSSLTESLNNDSCKSKKATLDVNLENVSKISNILSECSLKTPTEKDSSSSLTESSNNDSCESKTVTSDVNLESVSKVSNISSECSLKTTDNIFIYQKQGLHLKDRKIINRLSLPTYLPSLMNNSLVSTTSVTKLSRLSENLSTSGVWKSSNMSKDMQADIEIPCLNSETLPQDVQHLAELFDMRDPNQIYENLIPIAEGESGNMHSASKKSSQTTVAIKIIPFSSVDKLKIIKNELTIMKTSRHPNIVEYIGCHCTSDSIWVVMEFMEVSLADLIADELQMSELQIALVTQEILKALAYLHGQRRIHRDVRSDNVLLNARGDIKLTDFGHAVQLTDTEPHRKSFIGTPYWMAPEVIKTLPYDTKVDIWSLGVLLIEMAEGAPPYMDMPPLKAISLIVQKGLPDLSNPELRSDAFKDFIASCTEADVSKRKTAEEMLSHPFLEHVSTSSDFQQMIEKYRQLEAEREESD</sequence>
<dbReference type="InterPro" id="IPR011009">
    <property type="entry name" value="Kinase-like_dom_sf"/>
</dbReference>
<feature type="compositionally biased region" description="Polar residues" evidence="7">
    <location>
        <begin position="333"/>
        <end position="349"/>
    </location>
</feature>
<feature type="compositionally biased region" description="Polar residues" evidence="7">
    <location>
        <begin position="415"/>
        <end position="446"/>
    </location>
</feature>
<dbReference type="Gene3D" id="3.90.810.10">
    <property type="entry name" value="CRIB domain"/>
    <property type="match status" value="2"/>
</dbReference>
<keyword evidence="5" id="KW-0067">ATP-binding</keyword>
<feature type="region of interest" description="Disordered" evidence="7">
    <location>
        <begin position="631"/>
        <end position="656"/>
    </location>
</feature>
<dbReference type="Gene3D" id="1.10.510.10">
    <property type="entry name" value="Transferase(Phosphotransferase) domain 1"/>
    <property type="match status" value="1"/>
</dbReference>
<keyword evidence="3" id="KW-0479">Metal-binding</keyword>
<keyword evidence="12" id="KW-1185">Reference proteome</keyword>
<dbReference type="GO" id="GO:0004674">
    <property type="term" value="F:protein serine/threonine kinase activity"/>
    <property type="evidence" value="ECO:0007669"/>
    <property type="project" value="TreeGrafter"/>
</dbReference>
<organism evidence="11 12">
    <name type="scientific">Cetraspora pellucida</name>
    <dbReference type="NCBI Taxonomy" id="1433469"/>
    <lineage>
        <taxon>Eukaryota</taxon>
        <taxon>Fungi</taxon>
        <taxon>Fungi incertae sedis</taxon>
        <taxon>Mucoromycota</taxon>
        <taxon>Glomeromycotina</taxon>
        <taxon>Glomeromycetes</taxon>
        <taxon>Diversisporales</taxon>
        <taxon>Gigasporaceae</taxon>
        <taxon>Cetraspora</taxon>
    </lineage>
</organism>
<feature type="transmembrane region" description="Helical" evidence="8">
    <location>
        <begin position="7"/>
        <end position="25"/>
    </location>
</feature>
<dbReference type="SMART" id="SM00285">
    <property type="entry name" value="PBD"/>
    <property type="match status" value="2"/>
</dbReference>
<evidence type="ECO:0000313" key="12">
    <source>
        <dbReference type="Proteomes" id="UP000789759"/>
    </source>
</evidence>
<feature type="domain" description="CRIB" evidence="10">
    <location>
        <begin position="178"/>
        <end position="191"/>
    </location>
</feature>
<evidence type="ECO:0000313" key="11">
    <source>
        <dbReference type="EMBL" id="CAG8610394.1"/>
    </source>
</evidence>
<feature type="domain" description="CRIB" evidence="10">
    <location>
        <begin position="114"/>
        <end position="127"/>
    </location>
</feature>
<dbReference type="Gene3D" id="3.30.200.20">
    <property type="entry name" value="Phosphorylase Kinase, domain 1"/>
    <property type="match status" value="1"/>
</dbReference>
<dbReference type="GO" id="GO:0005737">
    <property type="term" value="C:cytoplasm"/>
    <property type="evidence" value="ECO:0007669"/>
    <property type="project" value="TreeGrafter"/>
</dbReference>
<reference evidence="11" key="1">
    <citation type="submission" date="2021-06" db="EMBL/GenBank/DDBJ databases">
        <authorList>
            <person name="Kallberg Y."/>
            <person name="Tangrot J."/>
            <person name="Rosling A."/>
        </authorList>
    </citation>
    <scope>NUCLEOTIDE SEQUENCE</scope>
    <source>
        <strain evidence="11">FL966</strain>
    </source>
</reference>
<dbReference type="SUPFAM" id="SSF56112">
    <property type="entry name" value="Protein kinase-like (PK-like)"/>
    <property type="match status" value="1"/>
</dbReference>
<evidence type="ECO:0000256" key="3">
    <source>
        <dbReference type="ARBA" id="ARBA00022723"/>
    </source>
</evidence>
<feature type="region of interest" description="Disordered" evidence="7">
    <location>
        <begin position="54"/>
        <end position="103"/>
    </location>
</feature>
<proteinExistence type="predicted"/>
<dbReference type="Pfam" id="PF00786">
    <property type="entry name" value="PBD"/>
    <property type="match status" value="2"/>
</dbReference>
<keyword evidence="6" id="KW-0460">Magnesium</keyword>